<evidence type="ECO:0000313" key="4">
    <source>
        <dbReference type="Proteomes" id="UP000006833"/>
    </source>
</evidence>
<evidence type="ECO:0000256" key="1">
    <source>
        <dbReference type="SAM" id="Phobius"/>
    </source>
</evidence>
<dbReference type="PANTHER" id="PTHR23028">
    <property type="entry name" value="ACETYLTRANSFERASE"/>
    <property type="match status" value="1"/>
</dbReference>
<dbReference type="GO" id="GO:0016020">
    <property type="term" value="C:membrane"/>
    <property type="evidence" value="ECO:0007669"/>
    <property type="project" value="TreeGrafter"/>
</dbReference>
<dbReference type="GO" id="GO:0000271">
    <property type="term" value="P:polysaccharide biosynthetic process"/>
    <property type="evidence" value="ECO:0007669"/>
    <property type="project" value="TreeGrafter"/>
</dbReference>
<dbReference type="InterPro" id="IPR002656">
    <property type="entry name" value="Acyl_transf_3_dom"/>
</dbReference>
<dbReference type="HOGENOM" id="CLU_005679_14_1_5"/>
<feature type="transmembrane region" description="Helical" evidence="1">
    <location>
        <begin position="12"/>
        <end position="29"/>
    </location>
</feature>
<dbReference type="STRING" id="398580.Dshi_0243"/>
<organism evidence="3 4">
    <name type="scientific">Dinoroseobacter shibae (strain DSM 16493 / NCIMB 14021 / DFL 12)</name>
    <dbReference type="NCBI Taxonomy" id="398580"/>
    <lineage>
        <taxon>Bacteria</taxon>
        <taxon>Pseudomonadati</taxon>
        <taxon>Pseudomonadota</taxon>
        <taxon>Alphaproteobacteria</taxon>
        <taxon>Rhodobacterales</taxon>
        <taxon>Roseobacteraceae</taxon>
        <taxon>Dinoroseobacter</taxon>
    </lineage>
</organism>
<feature type="transmembrane region" description="Helical" evidence="1">
    <location>
        <begin position="334"/>
        <end position="351"/>
    </location>
</feature>
<accession>A8LLI2</accession>
<dbReference type="OrthoDB" id="9796461at2"/>
<dbReference type="eggNOG" id="COG1835">
    <property type="taxonomic scope" value="Bacteria"/>
</dbReference>
<feature type="transmembrane region" description="Helical" evidence="1">
    <location>
        <begin position="176"/>
        <end position="207"/>
    </location>
</feature>
<protein>
    <submittedName>
        <fullName evidence="3">Acyltransferase family protein</fullName>
    </submittedName>
</protein>
<feature type="transmembrane region" description="Helical" evidence="1">
    <location>
        <begin position="49"/>
        <end position="68"/>
    </location>
</feature>
<dbReference type="GO" id="GO:0016747">
    <property type="term" value="F:acyltransferase activity, transferring groups other than amino-acyl groups"/>
    <property type="evidence" value="ECO:0007669"/>
    <property type="project" value="InterPro"/>
</dbReference>
<name>A8LLI2_DINSH</name>
<keyword evidence="1" id="KW-0812">Transmembrane</keyword>
<keyword evidence="3" id="KW-0012">Acyltransferase</keyword>
<feature type="transmembrane region" description="Helical" evidence="1">
    <location>
        <begin position="264"/>
        <end position="287"/>
    </location>
</feature>
<dbReference type="Pfam" id="PF01757">
    <property type="entry name" value="Acyl_transf_3"/>
    <property type="match status" value="1"/>
</dbReference>
<feature type="transmembrane region" description="Helical" evidence="1">
    <location>
        <begin position="299"/>
        <end position="318"/>
    </location>
</feature>
<dbReference type="InterPro" id="IPR050879">
    <property type="entry name" value="Acyltransferase_3"/>
</dbReference>
<gene>
    <name evidence="3" type="ordered locus">Dshi_0243</name>
</gene>
<keyword evidence="1" id="KW-0472">Membrane</keyword>
<dbReference type="KEGG" id="dsh:Dshi_0243"/>
<dbReference type="EMBL" id="CP000830">
    <property type="protein sequence ID" value="ABV91992.1"/>
    <property type="molecule type" value="Genomic_DNA"/>
</dbReference>
<keyword evidence="3" id="KW-0808">Transferase</keyword>
<dbReference type="Proteomes" id="UP000006833">
    <property type="component" value="Chromosome"/>
</dbReference>
<dbReference type="RefSeq" id="WP_012176925.1">
    <property type="nucleotide sequence ID" value="NC_009952.1"/>
</dbReference>
<feature type="transmembrane region" description="Helical" evidence="1">
    <location>
        <begin position="80"/>
        <end position="100"/>
    </location>
</feature>
<proteinExistence type="predicted"/>
<dbReference type="AlphaFoldDB" id="A8LLI2"/>
<feature type="transmembrane region" description="Helical" evidence="1">
    <location>
        <begin position="219"/>
        <end position="244"/>
    </location>
</feature>
<feature type="transmembrane region" description="Helical" evidence="1">
    <location>
        <begin position="151"/>
        <end position="170"/>
    </location>
</feature>
<reference evidence="4" key="1">
    <citation type="journal article" date="2010" name="ISME J.">
        <title>The complete genome sequence of the algal symbiont Dinoroseobacter shibae: a hitchhiker's guide to life in the sea.</title>
        <authorList>
            <person name="Wagner-Dobler I."/>
            <person name="Ballhausen B."/>
            <person name="Berger M."/>
            <person name="Brinkhoff T."/>
            <person name="Buchholz I."/>
            <person name="Bunk B."/>
            <person name="Cypionka H."/>
            <person name="Daniel R."/>
            <person name="Drepper T."/>
            <person name="Gerdts G."/>
            <person name="Hahnke S."/>
            <person name="Han C."/>
            <person name="Jahn D."/>
            <person name="Kalhoefer D."/>
            <person name="Kiss H."/>
            <person name="Klenk H.P."/>
            <person name="Kyrpides N."/>
            <person name="Liebl W."/>
            <person name="Liesegang H."/>
            <person name="Meincke L."/>
            <person name="Pati A."/>
            <person name="Petersen J."/>
            <person name="Piekarski T."/>
            <person name="Pommerenke C."/>
            <person name="Pradella S."/>
            <person name="Pukall R."/>
            <person name="Rabus R."/>
            <person name="Stackebrandt E."/>
            <person name="Thole S."/>
            <person name="Thompson L."/>
            <person name="Tielen P."/>
            <person name="Tomasch J."/>
            <person name="von Jan M."/>
            <person name="Wanphrut N."/>
            <person name="Wichels A."/>
            <person name="Zech H."/>
            <person name="Simon M."/>
        </authorList>
    </citation>
    <scope>NUCLEOTIDE SEQUENCE [LARGE SCALE GENOMIC DNA]</scope>
    <source>
        <strain evidence="4">DSM 16493 / NCIMB 14021 / DFL 12</strain>
    </source>
</reference>
<keyword evidence="1" id="KW-1133">Transmembrane helix</keyword>
<keyword evidence="4" id="KW-1185">Reference proteome</keyword>
<sequence>MSGARPMSPGFSLWLDVLRAGAALTVLFGHMAHTRFTRGDYEVLRDWNLASDAVVVFFVLSGVVIAYAAERDGTLGRFAFHRLTRVLSVVAPALVLTLLFDAIGQRLDLRAYQPPFFEALPVAEMLWRGLSFSNEWQGLSDRVRLGSNGPLWSLSYEVAFYALFAIAFYLRGFLRWVLLALGALLAGLPILALMPCWLLGVALWHHIQRALALPRSRAWALALGGPVTLVALKAAGLAPFLSALTAAAVAPASHHALLGYSDEVLWNTLLALCVAAHLRGVHALCVGRTAPHRGRPARAVRWIAQGSFSLYVLHYPVLHLLDAGLPEALPGYDLWLLALTLLACFAFAALFERRLPQQRARLRQLWCRLHKPRSDRPERALSG</sequence>
<feature type="domain" description="Acyltransferase 3" evidence="2">
    <location>
        <begin position="13"/>
        <end position="348"/>
    </location>
</feature>
<evidence type="ECO:0000259" key="2">
    <source>
        <dbReference type="Pfam" id="PF01757"/>
    </source>
</evidence>
<evidence type="ECO:0000313" key="3">
    <source>
        <dbReference type="EMBL" id="ABV91992.1"/>
    </source>
</evidence>
<dbReference type="PANTHER" id="PTHR23028:SF53">
    <property type="entry name" value="ACYL_TRANSF_3 DOMAIN-CONTAINING PROTEIN"/>
    <property type="match status" value="1"/>
</dbReference>